<dbReference type="InParanoid" id="A0A1D6HN29"/>
<gene>
    <name evidence="1" type="ORF">ZEAMMB73_Zm00001d018361</name>
</gene>
<dbReference type="ExpressionAtlas" id="A0A1D6HN29">
    <property type="expression patterns" value="baseline and differential"/>
</dbReference>
<keyword evidence="1" id="KW-0378">Hydrolase</keyword>
<protein>
    <submittedName>
        <fullName evidence="1">Nudix hydrolase 3</fullName>
    </submittedName>
</protein>
<accession>A0A1D6HN29</accession>
<dbReference type="AlphaFoldDB" id="A0A1D6HN29"/>
<evidence type="ECO:0000313" key="1">
    <source>
        <dbReference type="EMBL" id="AQK75715.1"/>
    </source>
</evidence>
<organism evidence="1">
    <name type="scientific">Zea mays</name>
    <name type="common">Maize</name>
    <dbReference type="NCBI Taxonomy" id="4577"/>
    <lineage>
        <taxon>Eukaryota</taxon>
        <taxon>Viridiplantae</taxon>
        <taxon>Streptophyta</taxon>
        <taxon>Embryophyta</taxon>
        <taxon>Tracheophyta</taxon>
        <taxon>Spermatophyta</taxon>
        <taxon>Magnoliopsida</taxon>
        <taxon>Liliopsida</taxon>
        <taxon>Poales</taxon>
        <taxon>Poaceae</taxon>
        <taxon>PACMAD clade</taxon>
        <taxon>Panicoideae</taxon>
        <taxon>Andropogonodae</taxon>
        <taxon>Andropogoneae</taxon>
        <taxon>Tripsacinae</taxon>
        <taxon>Zea</taxon>
    </lineage>
</organism>
<dbReference type="InterPro" id="IPR015797">
    <property type="entry name" value="NUDIX_hydrolase-like_dom_sf"/>
</dbReference>
<dbReference type="Gene3D" id="3.90.79.10">
    <property type="entry name" value="Nucleoside Triphosphate Pyrophosphohydrolase"/>
    <property type="match status" value="1"/>
</dbReference>
<dbReference type="EMBL" id="CM000781">
    <property type="protein sequence ID" value="AQK75715.1"/>
    <property type="molecule type" value="Genomic_DNA"/>
</dbReference>
<proteinExistence type="predicted"/>
<name>A0A1D6HN29_MAIZE</name>
<sequence length="102" mass="11356">MAAAPGAPEERLGVLTPQCLREKTGISEPRHAPVPEPNSPVSVGFLRSDRVISSLACFVFLRSEVHRDGNYHRAVNVWIYSESTGELLLQRRADCEELWPGQ</sequence>
<dbReference type="STRING" id="4577.A0A1D6HN29"/>
<dbReference type="GO" id="GO:0016787">
    <property type="term" value="F:hydrolase activity"/>
    <property type="evidence" value="ECO:0007669"/>
    <property type="project" value="UniProtKB-KW"/>
</dbReference>
<reference evidence="1" key="1">
    <citation type="submission" date="2015-12" db="EMBL/GenBank/DDBJ databases">
        <title>Update maize B73 reference genome by single molecule sequencing technologies.</title>
        <authorList>
            <consortium name="Maize Genome Sequencing Project"/>
            <person name="Ware D."/>
        </authorList>
    </citation>
    <scope>NUCLEOTIDE SEQUENCE</scope>
    <source>
        <tissue evidence="1">Seedling</tissue>
    </source>
</reference>
<dbReference type="SUPFAM" id="SSF55811">
    <property type="entry name" value="Nudix"/>
    <property type="match status" value="1"/>
</dbReference>